<protein>
    <submittedName>
        <fullName evidence="1">Uncharacterized protein</fullName>
    </submittedName>
</protein>
<dbReference type="RefSeq" id="WP_135528653.1">
    <property type="nucleotide sequence ID" value="NZ_SRKZ01000001.1"/>
</dbReference>
<evidence type="ECO:0000313" key="1">
    <source>
        <dbReference type="EMBL" id="TGD82491.1"/>
    </source>
</evidence>
<gene>
    <name evidence="1" type="ORF">EU557_01510</name>
</gene>
<dbReference type="AlphaFoldDB" id="A0A4Z0MS41"/>
<reference evidence="1 2" key="1">
    <citation type="submission" date="2019-04" db="EMBL/GenBank/DDBJ databases">
        <authorList>
            <person name="Feng G."/>
            <person name="Zhang J."/>
            <person name="Zhu H."/>
        </authorList>
    </citation>
    <scope>NUCLEOTIDE SEQUENCE [LARGE SCALE GENOMIC DNA]</scope>
    <source>
        <strain evidence="1 2">JCM 19491</strain>
    </source>
</reference>
<dbReference type="Proteomes" id="UP000298284">
    <property type="component" value="Unassembled WGS sequence"/>
</dbReference>
<organism evidence="1 2">
    <name type="scientific">Hymenobacter wooponensis</name>
    <dbReference type="NCBI Taxonomy" id="1525360"/>
    <lineage>
        <taxon>Bacteria</taxon>
        <taxon>Pseudomonadati</taxon>
        <taxon>Bacteroidota</taxon>
        <taxon>Cytophagia</taxon>
        <taxon>Cytophagales</taxon>
        <taxon>Hymenobacteraceae</taxon>
        <taxon>Hymenobacter</taxon>
    </lineage>
</organism>
<proteinExistence type="predicted"/>
<evidence type="ECO:0000313" key="2">
    <source>
        <dbReference type="Proteomes" id="UP000298284"/>
    </source>
</evidence>
<comment type="caution">
    <text evidence="1">The sequence shown here is derived from an EMBL/GenBank/DDBJ whole genome shotgun (WGS) entry which is preliminary data.</text>
</comment>
<keyword evidence="2" id="KW-1185">Reference proteome</keyword>
<accession>A0A4Z0MS41</accession>
<dbReference type="EMBL" id="SRKZ01000001">
    <property type="protein sequence ID" value="TGD82491.1"/>
    <property type="molecule type" value="Genomic_DNA"/>
</dbReference>
<sequence length="217" mass="24227">MLFLVACSSPKQEVATVPAGFVERSVAFNTRPSRQTSSGSISLYVPAKYDTLLTWADESDTPMGDKAKYRFVSSRGCLLQESGFFKREGTYCRDTLDRLTISAQQSSGAEESLEAVDRRIRYWDEVSKSKGSAALVVKSKKIDVIHGRTFSVVSFVGGTELIAEPYEQVRATTVMHVGPRSWEVVLHFECKQADCRHLTEQAYTTLQSVRIDTTAHR</sequence>
<dbReference type="OrthoDB" id="877984at2"/>
<name>A0A4Z0MS41_9BACT</name>